<sequence>MNRVVVRLLFGMICAGAAQAAQAQAVDASAPLVPERFHGEWNSELERCGDRESGTNLIIDGTSITYFEAGDTVIAVLPAELDGITVTVDHQDEYGIERLYRTLILSDDQQKLSFTYGDGPESVVLRCPQGNQDGR</sequence>
<evidence type="ECO:0000313" key="2">
    <source>
        <dbReference type="EMBL" id="MET4682998.1"/>
    </source>
</evidence>
<proteinExistence type="predicted"/>
<keyword evidence="1" id="KW-0732">Signal</keyword>
<dbReference type="RefSeq" id="WP_354087945.1">
    <property type="nucleotide sequence ID" value="NZ_JBEPTF010000001.1"/>
</dbReference>
<comment type="caution">
    <text evidence="2">The sequence shown here is derived from an EMBL/GenBank/DDBJ whole genome shotgun (WGS) entry which is preliminary data.</text>
</comment>
<dbReference type="EMBL" id="JBEPTF010000001">
    <property type="protein sequence ID" value="MET4682998.1"/>
    <property type="molecule type" value="Genomic_DNA"/>
</dbReference>
<dbReference type="Proteomes" id="UP001549313">
    <property type="component" value="Unassembled WGS sequence"/>
</dbReference>
<accession>A0ABV2R9K2</accession>
<gene>
    <name evidence="2" type="ORF">ABIE19_000907</name>
</gene>
<reference evidence="2 3" key="1">
    <citation type="submission" date="2024-06" db="EMBL/GenBank/DDBJ databases">
        <title>Sorghum-associated microbial communities from plants grown in Nebraska, USA.</title>
        <authorList>
            <person name="Schachtman D."/>
        </authorList>
    </citation>
    <scope>NUCLEOTIDE SEQUENCE [LARGE SCALE GENOMIC DNA]</scope>
    <source>
        <strain evidence="2 3">2814</strain>
    </source>
</reference>
<feature type="signal peptide" evidence="1">
    <location>
        <begin position="1"/>
        <end position="20"/>
    </location>
</feature>
<evidence type="ECO:0000256" key="1">
    <source>
        <dbReference type="SAM" id="SignalP"/>
    </source>
</evidence>
<keyword evidence="3" id="KW-1185">Reference proteome</keyword>
<name>A0ABV2R9K2_9CAUL</name>
<feature type="chain" id="PRO_5045728728" evidence="1">
    <location>
        <begin position="21"/>
        <end position="135"/>
    </location>
</feature>
<organism evidence="2 3">
    <name type="scientific">Brevundimonas faecalis</name>
    <dbReference type="NCBI Taxonomy" id="947378"/>
    <lineage>
        <taxon>Bacteria</taxon>
        <taxon>Pseudomonadati</taxon>
        <taxon>Pseudomonadota</taxon>
        <taxon>Alphaproteobacteria</taxon>
        <taxon>Caulobacterales</taxon>
        <taxon>Caulobacteraceae</taxon>
        <taxon>Brevundimonas</taxon>
    </lineage>
</organism>
<protein>
    <submittedName>
        <fullName evidence="2">Uncharacterized protein</fullName>
    </submittedName>
</protein>
<evidence type="ECO:0000313" key="3">
    <source>
        <dbReference type="Proteomes" id="UP001549313"/>
    </source>
</evidence>